<dbReference type="AlphaFoldDB" id="A0A0A0KPH2"/>
<reference evidence="1 2" key="2">
    <citation type="journal article" date="2009" name="PLoS ONE">
        <title>An integrated genetic and cytogenetic map of the cucumber genome.</title>
        <authorList>
            <person name="Ren Y."/>
            <person name="Zhang Z."/>
            <person name="Liu J."/>
            <person name="Staub J.E."/>
            <person name="Han Y."/>
            <person name="Cheng Z."/>
            <person name="Li X."/>
            <person name="Lu J."/>
            <person name="Miao H."/>
            <person name="Kang H."/>
            <person name="Xie B."/>
            <person name="Gu X."/>
            <person name="Wang X."/>
            <person name="Du Y."/>
            <person name="Jin W."/>
            <person name="Huang S."/>
        </authorList>
    </citation>
    <scope>NUCLEOTIDE SEQUENCE [LARGE SCALE GENOMIC DNA]</scope>
    <source>
        <strain evidence="2">cv. 9930</strain>
    </source>
</reference>
<keyword evidence="2" id="KW-1185">Reference proteome</keyword>
<evidence type="ECO:0000313" key="1">
    <source>
        <dbReference type="EMBL" id="KGN49606.1"/>
    </source>
</evidence>
<dbReference type="EMBL" id="CM002926">
    <property type="protein sequence ID" value="KGN49606.1"/>
    <property type="molecule type" value="Genomic_DNA"/>
</dbReference>
<reference evidence="1 2" key="3">
    <citation type="journal article" date="2010" name="BMC Genomics">
        <title>Transcriptome sequencing and comparative analysis of cucumber flowers with different sex types.</title>
        <authorList>
            <person name="Guo S."/>
            <person name="Zheng Y."/>
            <person name="Joung J.G."/>
            <person name="Liu S."/>
            <person name="Zhang Z."/>
            <person name="Crasta O.R."/>
            <person name="Sobral B.W."/>
            <person name="Xu Y."/>
            <person name="Huang S."/>
            <person name="Fei Z."/>
        </authorList>
    </citation>
    <scope>NUCLEOTIDE SEQUENCE [LARGE SCALE GENOMIC DNA]</scope>
    <source>
        <strain evidence="2">cv. 9930</strain>
    </source>
</reference>
<name>A0A0A0KPH2_CUCSA</name>
<gene>
    <name evidence="1" type="ORF">Csa_5G022370</name>
</gene>
<sequence length="82" mass="9681">MGIVHLHLNNRTQIYNEGKFWAAITFQKYELCKIGKLARRPKKASRRYDCRSVMLRLDKMQWCLLLCTNYELSGKSAKQTLT</sequence>
<organism evidence="1 2">
    <name type="scientific">Cucumis sativus</name>
    <name type="common">Cucumber</name>
    <dbReference type="NCBI Taxonomy" id="3659"/>
    <lineage>
        <taxon>Eukaryota</taxon>
        <taxon>Viridiplantae</taxon>
        <taxon>Streptophyta</taxon>
        <taxon>Embryophyta</taxon>
        <taxon>Tracheophyta</taxon>
        <taxon>Spermatophyta</taxon>
        <taxon>Magnoliopsida</taxon>
        <taxon>eudicotyledons</taxon>
        <taxon>Gunneridae</taxon>
        <taxon>Pentapetalae</taxon>
        <taxon>rosids</taxon>
        <taxon>fabids</taxon>
        <taxon>Cucurbitales</taxon>
        <taxon>Cucurbitaceae</taxon>
        <taxon>Benincaseae</taxon>
        <taxon>Cucumis</taxon>
    </lineage>
</organism>
<dbReference type="Gramene" id="KGN49606">
    <property type="protein sequence ID" value="KGN49606"/>
    <property type="gene ID" value="Csa_5G022370"/>
</dbReference>
<reference evidence="1 2" key="1">
    <citation type="journal article" date="2009" name="Nat. Genet.">
        <title>The genome of the cucumber, Cucumis sativus L.</title>
        <authorList>
            <person name="Huang S."/>
            <person name="Li R."/>
            <person name="Zhang Z."/>
            <person name="Li L."/>
            <person name="Gu X."/>
            <person name="Fan W."/>
            <person name="Lucas W.J."/>
            <person name="Wang X."/>
            <person name="Xie B."/>
            <person name="Ni P."/>
            <person name="Ren Y."/>
            <person name="Zhu H."/>
            <person name="Li J."/>
            <person name="Lin K."/>
            <person name="Jin W."/>
            <person name="Fei Z."/>
            <person name="Li G."/>
            <person name="Staub J."/>
            <person name="Kilian A."/>
            <person name="van der Vossen E.A."/>
            <person name="Wu Y."/>
            <person name="Guo J."/>
            <person name="He J."/>
            <person name="Jia Z."/>
            <person name="Ren Y."/>
            <person name="Tian G."/>
            <person name="Lu Y."/>
            <person name="Ruan J."/>
            <person name="Qian W."/>
            <person name="Wang M."/>
            <person name="Huang Q."/>
            <person name="Li B."/>
            <person name="Xuan Z."/>
            <person name="Cao J."/>
            <person name="Asan"/>
            <person name="Wu Z."/>
            <person name="Zhang J."/>
            <person name="Cai Q."/>
            <person name="Bai Y."/>
            <person name="Zhao B."/>
            <person name="Han Y."/>
            <person name="Li Y."/>
            <person name="Li X."/>
            <person name="Wang S."/>
            <person name="Shi Q."/>
            <person name="Liu S."/>
            <person name="Cho W.K."/>
            <person name="Kim J.Y."/>
            <person name="Xu Y."/>
            <person name="Heller-Uszynska K."/>
            <person name="Miao H."/>
            <person name="Cheng Z."/>
            <person name="Zhang S."/>
            <person name="Wu J."/>
            <person name="Yang Y."/>
            <person name="Kang H."/>
            <person name="Li M."/>
            <person name="Liang H."/>
            <person name="Ren X."/>
            <person name="Shi Z."/>
            <person name="Wen M."/>
            <person name="Jian M."/>
            <person name="Yang H."/>
            <person name="Zhang G."/>
            <person name="Yang Z."/>
            <person name="Chen R."/>
            <person name="Liu S."/>
            <person name="Li J."/>
            <person name="Ma L."/>
            <person name="Liu H."/>
            <person name="Zhou Y."/>
            <person name="Zhao J."/>
            <person name="Fang X."/>
            <person name="Li G."/>
            <person name="Fang L."/>
            <person name="Li Y."/>
            <person name="Liu D."/>
            <person name="Zheng H."/>
            <person name="Zhang Y."/>
            <person name="Qin N."/>
            <person name="Li Z."/>
            <person name="Yang G."/>
            <person name="Yang S."/>
            <person name="Bolund L."/>
            <person name="Kristiansen K."/>
            <person name="Zheng H."/>
            <person name="Li S."/>
            <person name="Zhang X."/>
            <person name="Yang H."/>
            <person name="Wang J."/>
            <person name="Sun R."/>
            <person name="Zhang B."/>
            <person name="Jiang S."/>
            <person name="Wang J."/>
            <person name="Du Y."/>
            <person name="Li S."/>
        </authorList>
    </citation>
    <scope>NUCLEOTIDE SEQUENCE [LARGE SCALE GENOMIC DNA]</scope>
    <source>
        <strain evidence="2">cv. 9930</strain>
    </source>
</reference>
<evidence type="ECO:0000313" key="2">
    <source>
        <dbReference type="Proteomes" id="UP000029981"/>
    </source>
</evidence>
<proteinExistence type="predicted"/>
<reference evidence="1 2" key="4">
    <citation type="journal article" date="2011" name="BMC Genomics">
        <title>RNA-Seq improves annotation of protein-coding genes in the cucumber genome.</title>
        <authorList>
            <person name="Li Z."/>
            <person name="Zhang Z."/>
            <person name="Yan P."/>
            <person name="Huang S."/>
            <person name="Fei Z."/>
            <person name="Lin K."/>
        </authorList>
    </citation>
    <scope>NUCLEOTIDE SEQUENCE [LARGE SCALE GENOMIC DNA]</scope>
    <source>
        <strain evidence="2">cv. 9930</strain>
    </source>
</reference>
<accession>A0A0A0KPH2</accession>
<dbReference type="Proteomes" id="UP000029981">
    <property type="component" value="Chromosome 5"/>
</dbReference>
<protein>
    <submittedName>
        <fullName evidence="1">Uncharacterized protein</fullName>
    </submittedName>
</protein>